<dbReference type="Gene3D" id="3.40.50.2000">
    <property type="entry name" value="Glycogen Phosphorylase B"/>
    <property type="match status" value="1"/>
</dbReference>
<feature type="non-terminal residue" evidence="2">
    <location>
        <position position="1"/>
    </location>
</feature>
<name>A0A9D9DX02_9SPIO</name>
<organism evidence="2 3">
    <name type="scientific">Candidatus Ornithospirochaeta stercoripullorum</name>
    <dbReference type="NCBI Taxonomy" id="2840899"/>
    <lineage>
        <taxon>Bacteria</taxon>
        <taxon>Pseudomonadati</taxon>
        <taxon>Spirochaetota</taxon>
        <taxon>Spirochaetia</taxon>
        <taxon>Spirochaetales</taxon>
        <taxon>Spirochaetaceae</taxon>
        <taxon>Spirochaetaceae incertae sedis</taxon>
        <taxon>Candidatus Ornithospirochaeta</taxon>
    </lineage>
</organism>
<keyword evidence="2" id="KW-0808">Transferase</keyword>
<feature type="domain" description="Glycosyl transferase family 28 C-terminal" evidence="1">
    <location>
        <begin position="226"/>
        <end position="295"/>
    </location>
</feature>
<evidence type="ECO:0000313" key="2">
    <source>
        <dbReference type="EMBL" id="MBO8435752.1"/>
    </source>
</evidence>
<dbReference type="PANTHER" id="PTHR43025:SF3">
    <property type="entry name" value="MONOGALACTOSYLDIACYLGLYCEROL SYNTHASE 1, CHLOROPLASTIC"/>
    <property type="match status" value="1"/>
</dbReference>
<dbReference type="SUPFAM" id="SSF53756">
    <property type="entry name" value="UDP-Glycosyltransferase/glycogen phosphorylase"/>
    <property type="match status" value="1"/>
</dbReference>
<dbReference type="Pfam" id="PF04101">
    <property type="entry name" value="Glyco_tran_28_C"/>
    <property type="match status" value="1"/>
</dbReference>
<proteinExistence type="predicted"/>
<evidence type="ECO:0000259" key="1">
    <source>
        <dbReference type="Pfam" id="PF04101"/>
    </source>
</evidence>
<dbReference type="Proteomes" id="UP000823615">
    <property type="component" value="Unassembled WGS sequence"/>
</dbReference>
<reference evidence="2" key="1">
    <citation type="submission" date="2020-10" db="EMBL/GenBank/DDBJ databases">
        <authorList>
            <person name="Gilroy R."/>
        </authorList>
    </citation>
    <scope>NUCLEOTIDE SEQUENCE</scope>
    <source>
        <strain evidence="2">7293</strain>
    </source>
</reference>
<comment type="caution">
    <text evidence="2">The sequence shown here is derived from an EMBL/GenBank/DDBJ whole genome shotgun (WGS) entry which is preliminary data.</text>
</comment>
<dbReference type="AlphaFoldDB" id="A0A9D9DX02"/>
<dbReference type="InterPro" id="IPR050519">
    <property type="entry name" value="Glycosyltransf_28_UgtP"/>
</dbReference>
<accession>A0A9D9DX02</accession>
<gene>
    <name evidence="2" type="ORF">IAA97_02075</name>
</gene>
<dbReference type="GO" id="GO:0016758">
    <property type="term" value="F:hexosyltransferase activity"/>
    <property type="evidence" value="ECO:0007669"/>
    <property type="project" value="InterPro"/>
</dbReference>
<dbReference type="InterPro" id="IPR007235">
    <property type="entry name" value="Glyco_trans_28_C"/>
</dbReference>
<sequence length="371" mass="42130">MLYVNAGKGHYIPAKALADSFLKTGHEAIVEDLFKVLDAPFWEFFCKYDWRFLLHHPRLEPFVHSLTDSRFNAFLIRMQGDRKKYISVFQAWYEKNKPDFIVSTNFIGGIVLPGIVRNLGLNLPVYQYCADVFDTPLVGVSPTLDKMYIPTELGKQNAMRKGQPEETLSICPFPLRTQFENHSNASKTEARKQLSLPDKFTILCSLGGEGIGSTRLLYELARADIDCQVVVIGGQSKSTAKAFERFSASHPSFPVYRRGFVDNVQDYLAACDIQVGKAGANAVMEAIYMHRPFIVTEVLYAFRASLDFLDHHAVGWGENDVRKQVEIIKEYQHSAALREKVQDAFDNLPITFGSDLFCNQIISDVRKFFDR</sequence>
<dbReference type="EMBL" id="JADIMT010000032">
    <property type="protein sequence ID" value="MBO8435752.1"/>
    <property type="molecule type" value="Genomic_DNA"/>
</dbReference>
<reference evidence="2" key="2">
    <citation type="journal article" date="2021" name="PeerJ">
        <title>Extensive microbial diversity within the chicken gut microbiome revealed by metagenomics and culture.</title>
        <authorList>
            <person name="Gilroy R."/>
            <person name="Ravi A."/>
            <person name="Getino M."/>
            <person name="Pursley I."/>
            <person name="Horton D.L."/>
            <person name="Alikhan N.F."/>
            <person name="Baker D."/>
            <person name="Gharbi K."/>
            <person name="Hall N."/>
            <person name="Watson M."/>
            <person name="Adriaenssens E.M."/>
            <person name="Foster-Nyarko E."/>
            <person name="Jarju S."/>
            <person name="Secka A."/>
            <person name="Antonio M."/>
            <person name="Oren A."/>
            <person name="Chaudhuri R.R."/>
            <person name="La Ragione R."/>
            <person name="Hildebrand F."/>
            <person name="Pallen M.J."/>
        </authorList>
    </citation>
    <scope>NUCLEOTIDE SEQUENCE</scope>
    <source>
        <strain evidence="2">7293</strain>
    </source>
</reference>
<dbReference type="PANTHER" id="PTHR43025">
    <property type="entry name" value="MONOGALACTOSYLDIACYLGLYCEROL SYNTHASE"/>
    <property type="match status" value="1"/>
</dbReference>
<evidence type="ECO:0000313" key="3">
    <source>
        <dbReference type="Proteomes" id="UP000823615"/>
    </source>
</evidence>
<protein>
    <submittedName>
        <fullName evidence="2">UDP-N-acetylglucosamine--LPS N-acetylglucosamine transferase</fullName>
    </submittedName>
</protein>